<reference evidence="1 2" key="1">
    <citation type="submission" date="2019-05" db="EMBL/GenBank/DDBJ databases">
        <authorList>
            <person name="Zhou X."/>
        </authorList>
    </citation>
    <scope>NUCLEOTIDE SEQUENCE [LARGE SCALE GENOMIC DNA]</scope>
    <source>
        <strain evidence="1 2">DSM 432</strain>
    </source>
</reference>
<gene>
    <name evidence="1" type="ORF">FBQ73_01765</name>
</gene>
<dbReference type="OrthoDB" id="7307102at2"/>
<evidence type="ECO:0000313" key="2">
    <source>
        <dbReference type="Proteomes" id="UP000305131"/>
    </source>
</evidence>
<protein>
    <submittedName>
        <fullName evidence="1">Phage gp6-like head-tail connector protein</fullName>
    </submittedName>
</protein>
<organism evidence="1 2">
    <name type="scientific">Xanthobacter autotrophicus</name>
    <dbReference type="NCBI Taxonomy" id="280"/>
    <lineage>
        <taxon>Bacteria</taxon>
        <taxon>Pseudomonadati</taxon>
        <taxon>Pseudomonadota</taxon>
        <taxon>Alphaproteobacteria</taxon>
        <taxon>Hyphomicrobiales</taxon>
        <taxon>Xanthobacteraceae</taxon>
        <taxon>Xanthobacter</taxon>
    </lineage>
</organism>
<dbReference type="AlphaFoldDB" id="A0A6C1KLS5"/>
<dbReference type="Pfam" id="PF05135">
    <property type="entry name" value="Phage_connect_1"/>
    <property type="match status" value="1"/>
</dbReference>
<dbReference type="CDD" id="cd08054">
    <property type="entry name" value="gp6"/>
    <property type="match status" value="1"/>
</dbReference>
<dbReference type="Gene3D" id="1.10.3230.30">
    <property type="entry name" value="Phage gp6-like head-tail connector protein"/>
    <property type="match status" value="1"/>
</dbReference>
<sequence length="138" mass="15267">MSVNTDLLYNSVTPGVVKNFSRLTRDRRGQACASLCGIGVLRMAVTLEDLKAHIRDLGDEDDAILTRKLAVATDMIKQKVGGFDKFDGSVPAPIEEAILMYAAHLYQHREATIFGGQVFMLPLGVEDLISTYRDGWTY</sequence>
<dbReference type="InterPro" id="IPR021146">
    <property type="entry name" value="Phage_gp6-like_head-tail"/>
</dbReference>
<dbReference type="EMBL" id="VAUP01000004">
    <property type="protein sequence ID" value="TLX44801.1"/>
    <property type="molecule type" value="Genomic_DNA"/>
</dbReference>
<dbReference type="InterPro" id="IPR006450">
    <property type="entry name" value="Phage_HK97_gp6-like"/>
</dbReference>
<accession>A0A6C1KLS5</accession>
<proteinExistence type="predicted"/>
<dbReference type="NCBIfam" id="TIGR01560">
    <property type="entry name" value="put_DNA_pack"/>
    <property type="match status" value="1"/>
</dbReference>
<evidence type="ECO:0000313" key="1">
    <source>
        <dbReference type="EMBL" id="TLX44801.1"/>
    </source>
</evidence>
<name>A0A6C1KLS5_XANAU</name>
<comment type="caution">
    <text evidence="1">The sequence shown here is derived from an EMBL/GenBank/DDBJ whole genome shotgun (WGS) entry which is preliminary data.</text>
</comment>
<dbReference type="Proteomes" id="UP000305131">
    <property type="component" value="Unassembled WGS sequence"/>
</dbReference>